<evidence type="ECO:0000256" key="1">
    <source>
        <dbReference type="SAM" id="MobiDB-lite"/>
    </source>
</evidence>
<name>A0AAD8XAH2_GLOAC</name>
<sequence>MSAGDQGLSVEEGLAHRMSPPYPESPSIVFEDLDGLFDDHDQEIRTNTEAADDATTTDDPSGNLQQTTSANDTVYDTASKIQAFTDDASRNTAPGSVLSKTSRSIEIESEDNISSPMSSSKAVRTDEAIRAETPDNETSPGETTDIEMSDTFTPASSSYSILDDRAVSVDLIAYQICDELKDTSTAHPYCPS</sequence>
<accession>A0AAD8XAH2</accession>
<comment type="caution">
    <text evidence="2">The sequence shown here is derived from an EMBL/GenBank/DDBJ whole genome shotgun (WGS) entry which is preliminary data.</text>
</comment>
<protein>
    <submittedName>
        <fullName evidence="2">Uncharacterized protein</fullName>
    </submittedName>
</protein>
<organism evidence="2 3">
    <name type="scientific">Glomerella acutata</name>
    <name type="common">Colletotrichum acutatum</name>
    <dbReference type="NCBI Taxonomy" id="27357"/>
    <lineage>
        <taxon>Eukaryota</taxon>
        <taxon>Fungi</taxon>
        <taxon>Dikarya</taxon>
        <taxon>Ascomycota</taxon>
        <taxon>Pezizomycotina</taxon>
        <taxon>Sordariomycetes</taxon>
        <taxon>Hypocreomycetidae</taxon>
        <taxon>Glomerellales</taxon>
        <taxon>Glomerellaceae</taxon>
        <taxon>Colletotrichum</taxon>
        <taxon>Colletotrichum acutatum species complex</taxon>
    </lineage>
</organism>
<dbReference type="AlphaFoldDB" id="A0AAD8XAH2"/>
<dbReference type="Proteomes" id="UP001244207">
    <property type="component" value="Unassembled WGS sequence"/>
</dbReference>
<feature type="compositionally biased region" description="Polar residues" evidence="1">
    <location>
        <begin position="60"/>
        <end position="82"/>
    </location>
</feature>
<dbReference type="EMBL" id="JAHMHS010000262">
    <property type="protein sequence ID" value="KAK1704530.1"/>
    <property type="molecule type" value="Genomic_DNA"/>
</dbReference>
<dbReference type="RefSeq" id="XP_060357444.1">
    <property type="nucleotide sequence ID" value="XM_060511026.1"/>
</dbReference>
<feature type="compositionally biased region" description="Basic and acidic residues" evidence="1">
    <location>
        <begin position="123"/>
        <end position="133"/>
    </location>
</feature>
<gene>
    <name evidence="2" type="ORF">BDZ83DRAFT_658248</name>
</gene>
<feature type="region of interest" description="Disordered" evidence="1">
    <location>
        <begin position="1"/>
        <end position="159"/>
    </location>
</feature>
<feature type="compositionally biased region" description="Polar residues" evidence="1">
    <location>
        <begin position="90"/>
        <end position="101"/>
    </location>
</feature>
<keyword evidence="3" id="KW-1185">Reference proteome</keyword>
<evidence type="ECO:0000313" key="2">
    <source>
        <dbReference type="EMBL" id="KAK1704530.1"/>
    </source>
</evidence>
<reference evidence="2" key="1">
    <citation type="submission" date="2021-12" db="EMBL/GenBank/DDBJ databases">
        <title>Comparative genomics, transcriptomics and evolutionary studies reveal genomic signatures of adaptation to plant cell wall in hemibiotrophic fungi.</title>
        <authorList>
            <consortium name="DOE Joint Genome Institute"/>
            <person name="Baroncelli R."/>
            <person name="Diaz J.F."/>
            <person name="Benocci T."/>
            <person name="Peng M."/>
            <person name="Battaglia E."/>
            <person name="Haridas S."/>
            <person name="Andreopoulos W."/>
            <person name="Labutti K."/>
            <person name="Pangilinan J."/>
            <person name="Floch G.L."/>
            <person name="Makela M.R."/>
            <person name="Henrissat B."/>
            <person name="Grigoriev I.V."/>
            <person name="Crouch J.A."/>
            <person name="De Vries R.P."/>
            <person name="Sukno S.A."/>
            <person name="Thon M.R."/>
        </authorList>
    </citation>
    <scope>NUCLEOTIDE SEQUENCE</scope>
    <source>
        <strain evidence="2">CBS 112980</strain>
    </source>
</reference>
<proteinExistence type="predicted"/>
<evidence type="ECO:0000313" key="3">
    <source>
        <dbReference type="Proteomes" id="UP001244207"/>
    </source>
</evidence>
<feature type="compositionally biased region" description="Polar residues" evidence="1">
    <location>
        <begin position="150"/>
        <end position="159"/>
    </location>
</feature>
<dbReference type="GeneID" id="85394925"/>
<feature type="compositionally biased region" description="Basic and acidic residues" evidence="1">
    <location>
        <begin position="37"/>
        <end position="46"/>
    </location>
</feature>